<protein>
    <submittedName>
        <fullName evidence="1 2">NADH dehydrogenase subunit 5</fullName>
    </submittedName>
</protein>
<proteinExistence type="predicted"/>
<dbReference type="EMBL" id="ATLV01025117">
    <property type="status" value="NOT_ANNOTATED_CDS"/>
    <property type="molecule type" value="Genomic_DNA"/>
</dbReference>
<organism evidence="1">
    <name type="scientific">Anopheles sinensis</name>
    <name type="common">Mosquito</name>
    <dbReference type="NCBI Taxonomy" id="74873"/>
    <lineage>
        <taxon>Eukaryota</taxon>
        <taxon>Metazoa</taxon>
        <taxon>Ecdysozoa</taxon>
        <taxon>Arthropoda</taxon>
        <taxon>Hexapoda</taxon>
        <taxon>Insecta</taxon>
        <taxon>Pterygota</taxon>
        <taxon>Neoptera</taxon>
        <taxon>Endopterygota</taxon>
        <taxon>Diptera</taxon>
        <taxon>Nematocera</taxon>
        <taxon>Culicoidea</taxon>
        <taxon>Culicidae</taxon>
        <taxon>Anophelinae</taxon>
        <taxon>Anopheles</taxon>
    </lineage>
</organism>
<dbReference type="Proteomes" id="UP000030765">
    <property type="component" value="Unassembled WGS sequence"/>
</dbReference>
<dbReference type="EnsemblMetazoa" id="ASIC020300-RA">
    <property type="protein sequence ID" value="ASIC020300-PA"/>
    <property type="gene ID" value="ASIC020300"/>
</dbReference>
<name>A0A084WPP9_ANOSI</name>
<gene>
    <name evidence="1" type="ORF">ZHAS_00020300</name>
</gene>
<dbReference type="VEuPathDB" id="VectorBase:ASIC020300"/>
<reference evidence="2" key="2">
    <citation type="submission" date="2020-05" db="UniProtKB">
        <authorList>
            <consortium name="EnsemblMetazoa"/>
        </authorList>
    </citation>
    <scope>IDENTIFICATION</scope>
</reference>
<evidence type="ECO:0000313" key="1">
    <source>
        <dbReference type="EMBL" id="KFB52193.1"/>
    </source>
</evidence>
<evidence type="ECO:0000313" key="3">
    <source>
        <dbReference type="Proteomes" id="UP000030765"/>
    </source>
</evidence>
<accession>A0A084WPP9</accession>
<keyword evidence="3" id="KW-1185">Reference proteome</keyword>
<dbReference type="AlphaFoldDB" id="A0A084WPP9"/>
<reference evidence="1 3" key="1">
    <citation type="journal article" date="2014" name="BMC Genomics">
        <title>Genome sequence of Anopheles sinensis provides insight into genetics basis of mosquito competence for malaria parasites.</title>
        <authorList>
            <person name="Zhou D."/>
            <person name="Zhang D."/>
            <person name="Ding G."/>
            <person name="Shi L."/>
            <person name="Hou Q."/>
            <person name="Ye Y."/>
            <person name="Xu Y."/>
            <person name="Zhou H."/>
            <person name="Xiong C."/>
            <person name="Li S."/>
            <person name="Yu J."/>
            <person name="Hong S."/>
            <person name="Yu X."/>
            <person name="Zou P."/>
            <person name="Chen C."/>
            <person name="Chang X."/>
            <person name="Wang W."/>
            <person name="Lv Y."/>
            <person name="Sun Y."/>
            <person name="Ma L."/>
            <person name="Shen B."/>
            <person name="Zhu C."/>
        </authorList>
    </citation>
    <scope>NUCLEOTIDE SEQUENCE [LARGE SCALE GENOMIC DNA]</scope>
</reference>
<sequence>MDPNFPPGGNLQPVECPVLQLPPQIGNALHSMPEPWIVCSSLACLGNKPRKAGRRNLASCRLFLARLISAGAALRARSSERANRTPGQMAARTLIEAEANRSTTFTGTGSKELE</sequence>
<dbReference type="EMBL" id="KE525369">
    <property type="protein sequence ID" value="KFB52193.1"/>
    <property type="molecule type" value="Genomic_DNA"/>
</dbReference>
<evidence type="ECO:0000313" key="2">
    <source>
        <dbReference type="EnsemblMetazoa" id="ASIC020300-PA"/>
    </source>
</evidence>